<organism evidence="2 3">
    <name type="scientific">Rhodonia placenta</name>
    <dbReference type="NCBI Taxonomy" id="104341"/>
    <lineage>
        <taxon>Eukaryota</taxon>
        <taxon>Fungi</taxon>
        <taxon>Dikarya</taxon>
        <taxon>Basidiomycota</taxon>
        <taxon>Agaricomycotina</taxon>
        <taxon>Agaricomycetes</taxon>
        <taxon>Polyporales</taxon>
        <taxon>Adustoporiaceae</taxon>
        <taxon>Rhodonia</taxon>
    </lineage>
</organism>
<gene>
    <name evidence="2" type="ORF">IEO21_04418</name>
</gene>
<reference evidence="2" key="1">
    <citation type="submission" date="2020-11" db="EMBL/GenBank/DDBJ databases">
        <authorList>
            <person name="Koelle M."/>
            <person name="Horta M.A.C."/>
            <person name="Nowrousian M."/>
            <person name="Ohm R.A."/>
            <person name="Benz P."/>
            <person name="Pilgard A."/>
        </authorList>
    </citation>
    <scope>NUCLEOTIDE SEQUENCE</scope>
    <source>
        <strain evidence="2">FPRL280</strain>
    </source>
</reference>
<feature type="region of interest" description="Disordered" evidence="1">
    <location>
        <begin position="136"/>
        <end position="175"/>
    </location>
</feature>
<dbReference type="Proteomes" id="UP000639403">
    <property type="component" value="Unassembled WGS sequence"/>
</dbReference>
<evidence type="ECO:0000256" key="1">
    <source>
        <dbReference type="SAM" id="MobiDB-lite"/>
    </source>
</evidence>
<sequence>MSDFSSHRQLPVKFHRLYSLSFLPSTKGSLRPSARSENGSEEERPRCTNHLQGYRTRIRRERDFSLVVERVNSIIRLRASHGLTAFPPRFGVFASENDGPRHRSAYLKRRYVELDSDDEEEDTDAVEGLYSSQAVSYSDRASMSPPRKKRALSVSHEESEADSDEEEAIAEDTQASSSSTALRRCAWHTCAAKGDDEFLVAHILSVHLPLKRGFHDGPADVTCEWRDCRHTGTPESVWRHTKEEHKADAQQLATQLGGVGRNGTFRFPCQREACRLRALKAEPVDDQDGTERQIGTVQWTQFKRHCESVHWKAGSLVARCALCGFVDRRESWKRRNHTTGCLSRFMALSAFKRGDATDESLLSYQYSSRHIFITRIGSYCTSSRGMEGSVGTGAQESIQEPILTHTGPEDNPKVWCVWDCNPEGSVYMMWKMLEKCLKNFLGMRSL</sequence>
<feature type="compositionally biased region" description="Acidic residues" evidence="1">
    <location>
        <begin position="159"/>
        <end position="170"/>
    </location>
</feature>
<proteinExistence type="predicted"/>
<dbReference type="AlphaFoldDB" id="A0A8H7P3Y1"/>
<dbReference type="EMBL" id="JADOXO010000065">
    <property type="protein sequence ID" value="KAF9815701.1"/>
    <property type="molecule type" value="Genomic_DNA"/>
</dbReference>
<comment type="caution">
    <text evidence="2">The sequence shown here is derived from an EMBL/GenBank/DDBJ whole genome shotgun (WGS) entry which is preliminary data.</text>
</comment>
<feature type="region of interest" description="Disordered" evidence="1">
    <location>
        <begin position="26"/>
        <end position="51"/>
    </location>
</feature>
<name>A0A8H7P3Y1_9APHY</name>
<evidence type="ECO:0000313" key="3">
    <source>
        <dbReference type="Proteomes" id="UP000639403"/>
    </source>
</evidence>
<protein>
    <submittedName>
        <fullName evidence="2">Uncharacterized protein</fullName>
    </submittedName>
</protein>
<reference evidence="2" key="2">
    <citation type="journal article" name="Front. Microbiol.">
        <title>Degradative Capacity of Two Strains of Rhodonia placenta: From Phenotype to Genotype.</title>
        <authorList>
            <person name="Kolle M."/>
            <person name="Horta M.A.C."/>
            <person name="Nowrousian M."/>
            <person name="Ohm R.A."/>
            <person name="Benz J.P."/>
            <person name="Pilgard A."/>
        </authorList>
    </citation>
    <scope>NUCLEOTIDE SEQUENCE</scope>
    <source>
        <strain evidence="2">FPRL280</strain>
    </source>
</reference>
<accession>A0A8H7P3Y1</accession>
<evidence type="ECO:0000313" key="2">
    <source>
        <dbReference type="EMBL" id="KAF9815701.1"/>
    </source>
</evidence>